<dbReference type="GO" id="GO:0051537">
    <property type="term" value="F:2 iron, 2 sulfur cluster binding"/>
    <property type="evidence" value="ECO:0007669"/>
    <property type="project" value="UniProtKB-KW"/>
</dbReference>
<dbReference type="PANTHER" id="PTHR47354:SF1">
    <property type="entry name" value="CARNITINE MONOOXYGENASE REDUCTASE SUBUNIT"/>
    <property type="match status" value="1"/>
</dbReference>
<sequence>MSKQECGTPWPLELVVAQATPLTAEVRQIKLRAADGGALPAFAPGAHIAIRVSHHGTGGTAQRAYSLVNSTTCPDTYEIAVKHETAGAGGSRFMHALVPGDSVRASMPKNDFGLHQAPHQAVLIAGGIGITPILSMARWLDRAGQSFHLHFAARTPQAMPYRDEAQALGGDRATLYFDHGDPSRGMPLARILGAPDAGRHVYVCGPQPLVDAVVSTVRALGWPARNVHLERFGTTTPQSGDQACRVVLARSGITLDVPAAQTILDAMIDAGLDPMFDCRRGECGVCAQRVLCGEPDHRDYALSAEQQDVDRLICVCVSRARGELVLDA</sequence>
<dbReference type="InterPro" id="IPR050415">
    <property type="entry name" value="MRET"/>
</dbReference>
<dbReference type="Gene3D" id="3.40.50.80">
    <property type="entry name" value="Nucleotide-binding domain of ferredoxin-NADP reductase (FNR) module"/>
    <property type="match status" value="1"/>
</dbReference>
<reference evidence="9" key="1">
    <citation type="submission" date="2018-01" db="EMBL/GenBank/DDBJ databases">
        <authorList>
            <person name="Clerissi C."/>
        </authorList>
    </citation>
    <scope>NUCLEOTIDE SEQUENCE</scope>
    <source>
        <strain evidence="9">Cupriavidus taiwanensis STM 3521</strain>
    </source>
</reference>
<proteinExistence type="predicted"/>
<dbReference type="PANTHER" id="PTHR47354">
    <property type="entry name" value="NADH OXIDOREDUCTASE HCR"/>
    <property type="match status" value="1"/>
</dbReference>
<keyword evidence="1" id="KW-0285">Flavoprotein</keyword>
<keyword evidence="5" id="KW-0408">Iron</keyword>
<evidence type="ECO:0000256" key="1">
    <source>
        <dbReference type="ARBA" id="ARBA00022630"/>
    </source>
</evidence>
<dbReference type="EMBL" id="OFSP01000037">
    <property type="protein sequence ID" value="SOY64208.1"/>
    <property type="molecule type" value="Genomic_DNA"/>
</dbReference>
<dbReference type="Proteomes" id="UP000256297">
    <property type="component" value="Chromosome CBM2589_a"/>
</dbReference>
<dbReference type="InterPro" id="IPR006058">
    <property type="entry name" value="2Fe2S_fd_BS"/>
</dbReference>
<evidence type="ECO:0000256" key="5">
    <source>
        <dbReference type="ARBA" id="ARBA00023004"/>
    </source>
</evidence>
<dbReference type="Gene3D" id="2.40.30.10">
    <property type="entry name" value="Translation factors"/>
    <property type="match status" value="1"/>
</dbReference>
<dbReference type="GO" id="GO:0046872">
    <property type="term" value="F:metal ion binding"/>
    <property type="evidence" value="ECO:0007669"/>
    <property type="project" value="UniProtKB-KW"/>
</dbReference>
<dbReference type="PRINTS" id="PR00409">
    <property type="entry name" value="PHDIOXRDTASE"/>
</dbReference>
<dbReference type="InterPro" id="IPR039261">
    <property type="entry name" value="FNR_nucleotide-bd"/>
</dbReference>
<keyword evidence="4 9" id="KW-0560">Oxidoreductase</keyword>
<dbReference type="InterPro" id="IPR001433">
    <property type="entry name" value="OxRdtase_FAD/NAD-bd"/>
</dbReference>
<name>A0A375C7F1_9BURK</name>
<dbReference type="AlphaFoldDB" id="A0A375C7F1"/>
<keyword evidence="2" id="KW-0001">2Fe-2S</keyword>
<organism evidence="9">
    <name type="scientific">Cupriavidus taiwanensis</name>
    <dbReference type="NCBI Taxonomy" id="164546"/>
    <lineage>
        <taxon>Bacteria</taxon>
        <taxon>Pseudomonadati</taxon>
        <taxon>Pseudomonadota</taxon>
        <taxon>Betaproteobacteria</taxon>
        <taxon>Burkholderiales</taxon>
        <taxon>Burkholderiaceae</taxon>
        <taxon>Cupriavidus</taxon>
    </lineage>
</organism>
<dbReference type="EC" id="1.14.12.7" evidence="9"/>
<keyword evidence="3" id="KW-0479">Metal-binding</keyword>
<evidence type="ECO:0000256" key="3">
    <source>
        <dbReference type="ARBA" id="ARBA00022723"/>
    </source>
</evidence>
<dbReference type="InterPro" id="IPR012675">
    <property type="entry name" value="Beta-grasp_dom_sf"/>
</dbReference>
<dbReference type="PROSITE" id="PS00197">
    <property type="entry name" value="2FE2S_FER_1"/>
    <property type="match status" value="1"/>
</dbReference>
<dbReference type="CDD" id="cd06185">
    <property type="entry name" value="PDR_like"/>
    <property type="match status" value="1"/>
</dbReference>
<dbReference type="Gene3D" id="3.10.20.30">
    <property type="match status" value="1"/>
</dbReference>
<gene>
    <name evidence="9" type="ORF">CBM2589_A70324</name>
</gene>
<feature type="domain" description="2Fe-2S ferredoxin-type" evidence="7">
    <location>
        <begin position="244"/>
        <end position="328"/>
    </location>
</feature>
<dbReference type="InterPro" id="IPR017927">
    <property type="entry name" value="FAD-bd_FR_type"/>
</dbReference>
<evidence type="ECO:0000256" key="6">
    <source>
        <dbReference type="ARBA" id="ARBA00023014"/>
    </source>
</evidence>
<dbReference type="GO" id="GO:0018620">
    <property type="term" value="F:phthalate 4,5-dioxygenase activity"/>
    <property type="evidence" value="ECO:0007669"/>
    <property type="project" value="UniProtKB-EC"/>
</dbReference>
<dbReference type="InterPro" id="IPR017938">
    <property type="entry name" value="Riboflavin_synthase-like_b-brl"/>
</dbReference>
<dbReference type="SUPFAM" id="SSF54292">
    <property type="entry name" value="2Fe-2S ferredoxin-like"/>
    <property type="match status" value="1"/>
</dbReference>
<evidence type="ECO:0000259" key="7">
    <source>
        <dbReference type="PROSITE" id="PS51085"/>
    </source>
</evidence>
<evidence type="ECO:0000256" key="4">
    <source>
        <dbReference type="ARBA" id="ARBA00023002"/>
    </source>
</evidence>
<feature type="domain" description="FAD-binding FR-type" evidence="8">
    <location>
        <begin position="9"/>
        <end position="115"/>
    </location>
</feature>
<dbReference type="Pfam" id="PF00175">
    <property type="entry name" value="NAD_binding_1"/>
    <property type="match status" value="1"/>
</dbReference>
<dbReference type="SUPFAM" id="SSF63380">
    <property type="entry name" value="Riboflavin synthase domain-like"/>
    <property type="match status" value="1"/>
</dbReference>
<keyword evidence="6" id="KW-0411">Iron-sulfur</keyword>
<dbReference type="InterPro" id="IPR036010">
    <property type="entry name" value="2Fe-2S_ferredoxin-like_sf"/>
</dbReference>
<dbReference type="PROSITE" id="PS51085">
    <property type="entry name" value="2FE2S_FER_2"/>
    <property type="match status" value="1"/>
</dbReference>
<dbReference type="PROSITE" id="PS51384">
    <property type="entry name" value="FAD_FR"/>
    <property type="match status" value="1"/>
</dbReference>
<dbReference type="CDD" id="cd00207">
    <property type="entry name" value="fer2"/>
    <property type="match status" value="1"/>
</dbReference>
<comment type="caution">
    <text evidence="9">The sequence shown here is derived from an EMBL/GenBank/DDBJ whole genome shotgun (WGS) entry which is preliminary data.</text>
</comment>
<protein>
    <submittedName>
        <fullName evidence="9">Ferredoxin/Oxidoreductase FAD/NAD(P)-binding protein</fullName>
        <ecNumber evidence="9">1.14.12.7</ecNumber>
    </submittedName>
</protein>
<dbReference type="Pfam" id="PF00111">
    <property type="entry name" value="Fer2"/>
    <property type="match status" value="1"/>
</dbReference>
<accession>A0A375C7F1</accession>
<evidence type="ECO:0000313" key="9">
    <source>
        <dbReference type="EMBL" id="SOY64208.1"/>
    </source>
</evidence>
<dbReference type="InterPro" id="IPR001041">
    <property type="entry name" value="2Fe-2S_ferredoxin-type"/>
</dbReference>
<evidence type="ECO:0000256" key="2">
    <source>
        <dbReference type="ARBA" id="ARBA00022714"/>
    </source>
</evidence>
<evidence type="ECO:0000259" key="8">
    <source>
        <dbReference type="PROSITE" id="PS51384"/>
    </source>
</evidence>
<dbReference type="SUPFAM" id="SSF52343">
    <property type="entry name" value="Ferredoxin reductase-like, C-terminal NADP-linked domain"/>
    <property type="match status" value="1"/>
</dbReference>